<dbReference type="GO" id="GO:0008710">
    <property type="term" value="F:8-amino-7-oxononanoate synthase activity"/>
    <property type="evidence" value="ECO:0007669"/>
    <property type="project" value="UniProtKB-UniRule"/>
</dbReference>
<dbReference type="InterPro" id="IPR015424">
    <property type="entry name" value="PyrdxlP-dep_Trfase"/>
</dbReference>
<accession>A0A1F7SHM2</accession>
<dbReference type="SUPFAM" id="SSF53383">
    <property type="entry name" value="PLP-dependent transferases"/>
    <property type="match status" value="1"/>
</dbReference>
<dbReference type="GO" id="GO:0030170">
    <property type="term" value="F:pyridoxal phosphate binding"/>
    <property type="evidence" value="ECO:0007669"/>
    <property type="project" value="InterPro"/>
</dbReference>
<dbReference type="NCBIfam" id="TIGR00858">
    <property type="entry name" value="bioF"/>
    <property type="match status" value="1"/>
</dbReference>
<evidence type="ECO:0000256" key="9">
    <source>
        <dbReference type="RuleBase" id="RU003693"/>
    </source>
</evidence>
<sequence length="388" mass="42851">MTYYLDKELFRLKKDNLHRVLRAVESPQSPEVIIEGKRFLLLSSNNYLGLANHPYIKKKSVEALKKYGTGSGASRLISGNTALYNSLEKKIAGFKRCESSLVFSSGYAANIGTISSLAGKNDIIFSDKLNHASIVDGCRLSRAETLIYPHKNLKVLEKGLGEAKKYQKRIIITDSIFSMDGDLAPLPEILELSEKYNAILMVDDAHATGVLGKNGRGSAEYFGIEGKIDIYMGTLSKALGSIGGFIAGSGKLTDYLINRARSFIYSTGLPPSSLAASIAAIETIESNLNFKEKLWRNVNFLKAGFDSMGYDTMNTKTQIIPVLLGSERKTMKAMSYLYDNGIFIPGIRPPTVPNGKSRLRVTPMANHTAKDLEHVLEVFRKMKKILHH</sequence>
<name>A0A1F7SHM2_9BACT</name>
<evidence type="ECO:0000256" key="2">
    <source>
        <dbReference type="ARBA" id="ARBA00004746"/>
    </source>
</evidence>
<dbReference type="EC" id="2.3.1.47" evidence="9"/>
<comment type="function">
    <text evidence="9">Catalyzes the decarboxylative condensation of pimeloyl-[acyl-carrier protein] and L-alanine to produce 8-amino-7-oxononanoate (AON), [acyl-carrier protein], and carbon dioxide.</text>
</comment>
<proteinExistence type="inferred from homology"/>
<dbReference type="UniPathway" id="UPA00078"/>
<evidence type="ECO:0000256" key="3">
    <source>
        <dbReference type="ARBA" id="ARBA00011738"/>
    </source>
</evidence>
<dbReference type="AlphaFoldDB" id="A0A1F7SHM2"/>
<reference evidence="11 12" key="1">
    <citation type="journal article" date="2016" name="Nat. Commun.">
        <title>Thousands of microbial genomes shed light on interconnected biogeochemical processes in an aquifer system.</title>
        <authorList>
            <person name="Anantharaman K."/>
            <person name="Brown C.T."/>
            <person name="Hug L.A."/>
            <person name="Sharon I."/>
            <person name="Castelle C.J."/>
            <person name="Probst A.J."/>
            <person name="Thomas B.C."/>
            <person name="Singh A."/>
            <person name="Wilkins M.J."/>
            <person name="Karaoz U."/>
            <person name="Brodie E.L."/>
            <person name="Williams K.H."/>
            <person name="Hubbard S.S."/>
            <person name="Banfield J.F."/>
        </authorList>
    </citation>
    <scope>NUCLEOTIDE SEQUENCE [LARGE SCALE GENOMIC DNA]</scope>
</reference>
<dbReference type="GO" id="GO:0009102">
    <property type="term" value="P:biotin biosynthetic process"/>
    <property type="evidence" value="ECO:0007669"/>
    <property type="project" value="UniProtKB-UniRule"/>
</dbReference>
<evidence type="ECO:0000256" key="6">
    <source>
        <dbReference type="ARBA" id="ARBA00022898"/>
    </source>
</evidence>
<keyword evidence="4 9" id="KW-0808">Transferase</keyword>
<evidence type="ECO:0000256" key="1">
    <source>
        <dbReference type="ARBA" id="ARBA00001933"/>
    </source>
</evidence>
<comment type="caution">
    <text evidence="11">The sequence shown here is derived from an EMBL/GenBank/DDBJ whole genome shotgun (WGS) entry which is preliminary data.</text>
</comment>
<evidence type="ECO:0000313" key="12">
    <source>
        <dbReference type="Proteomes" id="UP000178082"/>
    </source>
</evidence>
<evidence type="ECO:0000256" key="4">
    <source>
        <dbReference type="ARBA" id="ARBA00022679"/>
    </source>
</evidence>
<dbReference type="FunFam" id="3.40.640.10:FF:000006">
    <property type="entry name" value="5-aminolevulinate synthase, mitochondrial"/>
    <property type="match status" value="1"/>
</dbReference>
<dbReference type="InterPro" id="IPR015422">
    <property type="entry name" value="PyrdxlP-dep_Trfase_small"/>
</dbReference>
<comment type="subunit">
    <text evidence="3 9">Homodimer.</text>
</comment>
<evidence type="ECO:0000256" key="5">
    <source>
        <dbReference type="ARBA" id="ARBA00022756"/>
    </source>
</evidence>
<dbReference type="STRING" id="1817883.A3G31_10765"/>
<dbReference type="InterPro" id="IPR001917">
    <property type="entry name" value="Aminotrans_II_pyridoxalP_BS"/>
</dbReference>
<dbReference type="InterPro" id="IPR004839">
    <property type="entry name" value="Aminotransferase_I/II_large"/>
</dbReference>
<comment type="catalytic activity">
    <reaction evidence="7 9">
        <text>6-carboxyhexanoyl-[ACP] + L-alanine + H(+) = (8S)-8-amino-7-oxononanoate + holo-[ACP] + CO2</text>
        <dbReference type="Rhea" id="RHEA:42288"/>
        <dbReference type="Rhea" id="RHEA-COMP:9685"/>
        <dbReference type="Rhea" id="RHEA-COMP:9955"/>
        <dbReference type="ChEBI" id="CHEBI:15378"/>
        <dbReference type="ChEBI" id="CHEBI:16526"/>
        <dbReference type="ChEBI" id="CHEBI:57972"/>
        <dbReference type="ChEBI" id="CHEBI:64479"/>
        <dbReference type="ChEBI" id="CHEBI:78846"/>
        <dbReference type="ChEBI" id="CHEBI:149468"/>
        <dbReference type="EC" id="2.3.1.47"/>
    </reaction>
</comment>
<dbReference type="Gene3D" id="3.40.640.10">
    <property type="entry name" value="Type I PLP-dependent aspartate aminotransferase-like (Major domain)"/>
    <property type="match status" value="1"/>
</dbReference>
<evidence type="ECO:0000256" key="7">
    <source>
        <dbReference type="ARBA" id="ARBA00047715"/>
    </source>
</evidence>
<dbReference type="Pfam" id="PF00155">
    <property type="entry name" value="Aminotran_1_2"/>
    <property type="match status" value="1"/>
</dbReference>
<comment type="pathway">
    <text evidence="2 9">Cofactor biosynthesis; biotin biosynthesis.</text>
</comment>
<evidence type="ECO:0000259" key="10">
    <source>
        <dbReference type="Pfam" id="PF00155"/>
    </source>
</evidence>
<dbReference type="InterPro" id="IPR015421">
    <property type="entry name" value="PyrdxlP-dep_Trfase_major"/>
</dbReference>
<keyword evidence="5" id="KW-0093">Biotin biosynthesis</keyword>
<dbReference type="InterPro" id="IPR050087">
    <property type="entry name" value="AON_synthase_class-II"/>
</dbReference>
<evidence type="ECO:0000313" key="11">
    <source>
        <dbReference type="EMBL" id="OGL52667.1"/>
    </source>
</evidence>
<dbReference type="PANTHER" id="PTHR13693:SF3">
    <property type="entry name" value="LD36009P"/>
    <property type="match status" value="1"/>
</dbReference>
<feature type="domain" description="Aminotransferase class I/classII large" evidence="10">
    <location>
        <begin position="39"/>
        <end position="378"/>
    </location>
</feature>
<keyword evidence="6 8" id="KW-0663">Pyridoxal phosphate</keyword>
<feature type="modified residue" description="N6-(pyridoxal phosphate)lysine" evidence="8">
    <location>
        <position position="237"/>
    </location>
</feature>
<dbReference type="PANTHER" id="PTHR13693">
    <property type="entry name" value="CLASS II AMINOTRANSFERASE/8-AMINO-7-OXONONANOATE SYNTHASE"/>
    <property type="match status" value="1"/>
</dbReference>
<gene>
    <name evidence="11" type="ORF">A3G31_10765</name>
</gene>
<dbReference type="Gene3D" id="3.90.1150.10">
    <property type="entry name" value="Aspartate Aminotransferase, domain 1"/>
    <property type="match status" value="1"/>
</dbReference>
<evidence type="ECO:0000256" key="8">
    <source>
        <dbReference type="PIRSR" id="PIRSR604723-51"/>
    </source>
</evidence>
<dbReference type="CDD" id="cd06454">
    <property type="entry name" value="KBL_like"/>
    <property type="match status" value="1"/>
</dbReference>
<comment type="similarity">
    <text evidence="9">Belongs to the class-II pyridoxal-phosphate-dependent aminotransferase family. BioF subfamily.</text>
</comment>
<dbReference type="InterPro" id="IPR004723">
    <property type="entry name" value="AONS_Archaea/Proteobacteria"/>
</dbReference>
<protein>
    <recommendedName>
        <fullName evidence="9">8-amino-7-ketopelargonate synthase</fullName>
        <ecNumber evidence="9">2.3.1.47</ecNumber>
    </recommendedName>
</protein>
<dbReference type="Proteomes" id="UP000178082">
    <property type="component" value="Unassembled WGS sequence"/>
</dbReference>
<dbReference type="PROSITE" id="PS00599">
    <property type="entry name" value="AA_TRANSFER_CLASS_2"/>
    <property type="match status" value="1"/>
</dbReference>
<dbReference type="EMBL" id="MGDI01000031">
    <property type="protein sequence ID" value="OGL52667.1"/>
    <property type="molecule type" value="Genomic_DNA"/>
</dbReference>
<organism evidence="11 12">
    <name type="scientific">Candidatus Schekmanbacteria bacterium RIFCSPLOWO2_12_FULL_38_15</name>
    <dbReference type="NCBI Taxonomy" id="1817883"/>
    <lineage>
        <taxon>Bacteria</taxon>
        <taxon>Candidatus Schekmaniibacteriota</taxon>
    </lineage>
</organism>
<comment type="cofactor">
    <cofactor evidence="1 8 9">
        <name>pyridoxal 5'-phosphate</name>
        <dbReference type="ChEBI" id="CHEBI:597326"/>
    </cofactor>
</comment>